<name>A0A0A6ZNK3_SHIDY</name>
<dbReference type="HOGENOM" id="CLU_076276_7_1_6"/>
<protein>
    <submittedName>
        <fullName evidence="2">Transposase</fullName>
    </submittedName>
</protein>
<feature type="domain" description="Insertion element IS1 protein InsA helix-turn-helix" evidence="1">
    <location>
        <begin position="1"/>
        <end position="28"/>
    </location>
</feature>
<proteinExistence type="predicted"/>
<dbReference type="PATRIC" id="fig|754093.4.peg.817"/>
<dbReference type="EMBL" id="CP006736">
    <property type="protein sequence ID" value="AHA63658.1"/>
    <property type="molecule type" value="Genomic_DNA"/>
</dbReference>
<dbReference type="InterPro" id="IPR024431">
    <property type="entry name" value="InsA_HTH_dom"/>
</dbReference>
<organism evidence="2 3">
    <name type="scientific">Shigella dysenteriae 1617</name>
    <dbReference type="NCBI Taxonomy" id="754093"/>
    <lineage>
        <taxon>Bacteria</taxon>
        <taxon>Pseudomonadati</taxon>
        <taxon>Pseudomonadota</taxon>
        <taxon>Gammaproteobacteria</taxon>
        <taxon>Enterobacterales</taxon>
        <taxon>Enterobacteriaceae</taxon>
        <taxon>Shigella</taxon>
    </lineage>
</organism>
<dbReference type="Proteomes" id="UP000031647">
    <property type="component" value="Chromosome"/>
</dbReference>
<accession>A0A0A6ZNK3</accession>
<dbReference type="Pfam" id="PF12759">
    <property type="entry name" value="HTH_Tnp_IS1"/>
    <property type="match status" value="1"/>
</dbReference>
<dbReference type="KEGG" id="sdz:Asd1617_00831"/>
<reference evidence="2 3" key="1">
    <citation type="submission" date="2013-09" db="EMBL/GenBank/DDBJ databases">
        <title>Comparative genomics of Sd1617 to representative strains in evaluating its pathogenesis.</title>
        <authorList>
            <person name="Aksomboon Vongsawan A."/>
            <person name="Kapatral V."/>
            <person name="Vaisvil B."/>
            <person name="Serichantalergs O."/>
            <person name="Hale T.L."/>
            <person name="Mason C.J."/>
        </authorList>
    </citation>
    <scope>NUCLEOTIDE SEQUENCE [LARGE SCALE GENOMIC DNA]</scope>
    <source>
        <strain evidence="2 3">1617</strain>
    </source>
</reference>
<evidence type="ECO:0000259" key="1">
    <source>
        <dbReference type="Pfam" id="PF12759"/>
    </source>
</evidence>
<evidence type="ECO:0000313" key="2">
    <source>
        <dbReference type="EMBL" id="AHA63658.1"/>
    </source>
</evidence>
<dbReference type="AlphaFoldDB" id="A0A0A6ZNK3"/>
<gene>
    <name evidence="2" type="ORF">Asd1617_00831</name>
</gene>
<evidence type="ECO:0000313" key="3">
    <source>
        <dbReference type="Proteomes" id="UP000031647"/>
    </source>
</evidence>
<sequence>MAMNGVGCRATARIMGVSLNTILRHLKKLRPQFGNRRAIQPGSDVIGVL</sequence>